<reference evidence="2" key="1">
    <citation type="journal article" date="2021" name="PeerJ">
        <title>Extensive microbial diversity within the chicken gut microbiome revealed by metagenomics and culture.</title>
        <authorList>
            <person name="Gilroy R."/>
            <person name="Ravi A."/>
            <person name="Getino M."/>
            <person name="Pursley I."/>
            <person name="Horton D.L."/>
            <person name="Alikhan N.F."/>
            <person name="Baker D."/>
            <person name="Gharbi K."/>
            <person name="Hall N."/>
            <person name="Watson M."/>
            <person name="Adriaenssens E.M."/>
            <person name="Foster-Nyarko E."/>
            <person name="Jarju S."/>
            <person name="Secka A."/>
            <person name="Antonio M."/>
            <person name="Oren A."/>
            <person name="Chaudhuri R.R."/>
            <person name="La Ragione R."/>
            <person name="Hildebrand F."/>
            <person name="Pallen M.J."/>
        </authorList>
    </citation>
    <scope>NUCLEOTIDE SEQUENCE</scope>
    <source>
        <strain evidence="2">ChiGjej6B6-14162</strain>
    </source>
</reference>
<dbReference type="EMBL" id="DXEL01000041">
    <property type="protein sequence ID" value="HIX74469.1"/>
    <property type="molecule type" value="Genomic_DNA"/>
</dbReference>
<evidence type="ECO:0000313" key="2">
    <source>
        <dbReference type="EMBL" id="HIX74469.1"/>
    </source>
</evidence>
<dbReference type="GO" id="GO:0009245">
    <property type="term" value="P:lipid A biosynthetic process"/>
    <property type="evidence" value="ECO:0007669"/>
    <property type="project" value="TreeGrafter"/>
</dbReference>
<dbReference type="InterPro" id="IPR029052">
    <property type="entry name" value="Metallo-depent_PP-like"/>
</dbReference>
<sequence>MENKRKKIFFASDAHLGARFHRDPLAVERKLVRWLDSVKDEALAIWFLGDMFDYWYEYKYVVPKGHVRFLGKLAELSDAGVEIHFFIGNHDIWMFDYLPHEIGATIHRDVETVDLLGKRFFLGHGDEVDYRSKAFRFLRKLFRNRFCQWLYAGIHPRWTFGFALGWSLSSRKSGLAKEEENKYQGEAGEYLVAFAKDYLKTHPDINYFIFGHRHIMLDLMLSRESRLLIAGDWMRHFSYISWDGKSLYMDQFEPDNGEETGL</sequence>
<dbReference type="InterPro" id="IPR043461">
    <property type="entry name" value="LpxH-like"/>
</dbReference>
<keyword evidence="1" id="KW-0378">Hydrolase</keyword>
<proteinExistence type="predicted"/>
<name>A0A9D1X7R9_9BACT</name>
<dbReference type="AlphaFoldDB" id="A0A9D1X7R9"/>
<reference evidence="2" key="2">
    <citation type="submission" date="2021-04" db="EMBL/GenBank/DDBJ databases">
        <authorList>
            <person name="Gilroy R."/>
        </authorList>
    </citation>
    <scope>NUCLEOTIDE SEQUENCE</scope>
    <source>
        <strain evidence="2">ChiGjej6B6-14162</strain>
    </source>
</reference>
<dbReference type="CDD" id="cd07398">
    <property type="entry name" value="MPP_YbbF-LpxH"/>
    <property type="match status" value="1"/>
</dbReference>
<dbReference type="Gene3D" id="3.60.21.10">
    <property type="match status" value="1"/>
</dbReference>
<dbReference type="GO" id="GO:0016020">
    <property type="term" value="C:membrane"/>
    <property type="evidence" value="ECO:0007669"/>
    <property type="project" value="GOC"/>
</dbReference>
<dbReference type="PANTHER" id="PTHR34990">
    <property type="entry name" value="UDP-2,3-DIACYLGLUCOSAMINE HYDROLASE-RELATED"/>
    <property type="match status" value="1"/>
</dbReference>
<dbReference type="Proteomes" id="UP000886740">
    <property type="component" value="Unassembled WGS sequence"/>
</dbReference>
<organism evidence="2 3">
    <name type="scientific">Candidatus Parabacteroides intestinipullorum</name>
    <dbReference type="NCBI Taxonomy" id="2838723"/>
    <lineage>
        <taxon>Bacteria</taxon>
        <taxon>Pseudomonadati</taxon>
        <taxon>Bacteroidota</taxon>
        <taxon>Bacteroidia</taxon>
        <taxon>Bacteroidales</taxon>
        <taxon>Tannerellaceae</taxon>
        <taxon>Parabacteroides</taxon>
    </lineage>
</organism>
<dbReference type="PANTHER" id="PTHR34990:SF1">
    <property type="entry name" value="UDP-2,3-DIACYLGLUCOSAMINE HYDROLASE"/>
    <property type="match status" value="1"/>
</dbReference>
<dbReference type="GO" id="GO:0008758">
    <property type="term" value="F:UDP-2,3-diacylglucosamine hydrolase activity"/>
    <property type="evidence" value="ECO:0007669"/>
    <property type="project" value="TreeGrafter"/>
</dbReference>
<comment type="caution">
    <text evidence="2">The sequence shown here is derived from an EMBL/GenBank/DDBJ whole genome shotgun (WGS) entry which is preliminary data.</text>
</comment>
<evidence type="ECO:0000256" key="1">
    <source>
        <dbReference type="ARBA" id="ARBA00022801"/>
    </source>
</evidence>
<dbReference type="SUPFAM" id="SSF56300">
    <property type="entry name" value="Metallo-dependent phosphatases"/>
    <property type="match status" value="1"/>
</dbReference>
<evidence type="ECO:0000313" key="3">
    <source>
        <dbReference type="Proteomes" id="UP000886740"/>
    </source>
</evidence>
<protein>
    <submittedName>
        <fullName evidence="2">UDP-2,3-diacylglucosamine diphosphatase</fullName>
    </submittedName>
</protein>
<gene>
    <name evidence="2" type="ORF">H9977_05505</name>
</gene>
<accession>A0A9D1X7R9</accession>